<dbReference type="OrthoDB" id="1888602at2759"/>
<sequence length="206" mass="23156">MSEKARQLDDVITPSVRKELEKLKKYLRYWEVYASGYQEDPAEGVSECYGKEAWVKTYSYFIKPVGGKALWDKTGITPIPLPPKKRKMLGRPKGKRVKHPSEVNDSNSQRVSRLGRTMTCSNCYQKGHNKTRCTNERVDPPTKEVRKAGKKKGGQCGFQNAASALKRMRMDPGASGSGSRQNEKPFQFDEDGTGSTPDKAFDISNE</sequence>
<gene>
    <name evidence="2" type="ORF">CTI12_AA462920</name>
</gene>
<feature type="compositionally biased region" description="Basic residues" evidence="1">
    <location>
        <begin position="83"/>
        <end position="98"/>
    </location>
</feature>
<feature type="region of interest" description="Disordered" evidence="1">
    <location>
        <begin position="81"/>
        <end position="110"/>
    </location>
</feature>
<name>A0A2U1LR60_ARTAN</name>
<evidence type="ECO:0000313" key="3">
    <source>
        <dbReference type="Proteomes" id="UP000245207"/>
    </source>
</evidence>
<dbReference type="AlphaFoldDB" id="A0A2U1LR60"/>
<proteinExistence type="predicted"/>
<dbReference type="STRING" id="35608.A0A2U1LR60"/>
<evidence type="ECO:0008006" key="4">
    <source>
        <dbReference type="Google" id="ProtNLM"/>
    </source>
</evidence>
<evidence type="ECO:0000313" key="2">
    <source>
        <dbReference type="EMBL" id="PWA51488.1"/>
    </source>
</evidence>
<feature type="compositionally biased region" description="Basic and acidic residues" evidence="1">
    <location>
        <begin position="133"/>
        <end position="147"/>
    </location>
</feature>
<feature type="region of interest" description="Disordered" evidence="1">
    <location>
        <begin position="130"/>
        <end position="206"/>
    </location>
</feature>
<accession>A0A2U1LR60</accession>
<dbReference type="EMBL" id="PKPP01008142">
    <property type="protein sequence ID" value="PWA51488.1"/>
    <property type="molecule type" value="Genomic_DNA"/>
</dbReference>
<comment type="caution">
    <text evidence="2">The sequence shown here is derived from an EMBL/GenBank/DDBJ whole genome shotgun (WGS) entry which is preliminary data.</text>
</comment>
<dbReference type="Proteomes" id="UP000245207">
    <property type="component" value="Unassembled WGS sequence"/>
</dbReference>
<evidence type="ECO:0000256" key="1">
    <source>
        <dbReference type="SAM" id="MobiDB-lite"/>
    </source>
</evidence>
<protein>
    <recommendedName>
        <fullName evidence="4">Zinc finger, SWIM-type</fullName>
    </recommendedName>
</protein>
<reference evidence="2 3" key="1">
    <citation type="journal article" date="2018" name="Mol. Plant">
        <title>The genome of Artemisia annua provides insight into the evolution of Asteraceae family and artemisinin biosynthesis.</title>
        <authorList>
            <person name="Shen Q."/>
            <person name="Zhang L."/>
            <person name="Liao Z."/>
            <person name="Wang S."/>
            <person name="Yan T."/>
            <person name="Shi P."/>
            <person name="Liu M."/>
            <person name="Fu X."/>
            <person name="Pan Q."/>
            <person name="Wang Y."/>
            <person name="Lv Z."/>
            <person name="Lu X."/>
            <person name="Zhang F."/>
            <person name="Jiang W."/>
            <person name="Ma Y."/>
            <person name="Chen M."/>
            <person name="Hao X."/>
            <person name="Li L."/>
            <person name="Tang Y."/>
            <person name="Lv G."/>
            <person name="Zhou Y."/>
            <person name="Sun X."/>
            <person name="Brodelius P.E."/>
            <person name="Rose J.K.C."/>
            <person name="Tang K."/>
        </authorList>
    </citation>
    <scope>NUCLEOTIDE SEQUENCE [LARGE SCALE GENOMIC DNA]</scope>
    <source>
        <strain evidence="3">cv. Huhao1</strain>
        <tissue evidence="2">Leaf</tissue>
    </source>
</reference>
<organism evidence="2 3">
    <name type="scientific">Artemisia annua</name>
    <name type="common">Sweet wormwood</name>
    <dbReference type="NCBI Taxonomy" id="35608"/>
    <lineage>
        <taxon>Eukaryota</taxon>
        <taxon>Viridiplantae</taxon>
        <taxon>Streptophyta</taxon>
        <taxon>Embryophyta</taxon>
        <taxon>Tracheophyta</taxon>
        <taxon>Spermatophyta</taxon>
        <taxon>Magnoliopsida</taxon>
        <taxon>eudicotyledons</taxon>
        <taxon>Gunneridae</taxon>
        <taxon>Pentapetalae</taxon>
        <taxon>asterids</taxon>
        <taxon>campanulids</taxon>
        <taxon>Asterales</taxon>
        <taxon>Asteraceae</taxon>
        <taxon>Asteroideae</taxon>
        <taxon>Anthemideae</taxon>
        <taxon>Artemisiinae</taxon>
        <taxon>Artemisia</taxon>
    </lineage>
</organism>
<keyword evidence="3" id="KW-1185">Reference proteome</keyword>